<keyword evidence="3" id="KW-1185">Reference proteome</keyword>
<protein>
    <submittedName>
        <fullName evidence="2">Uncharacterized protein</fullName>
    </submittedName>
</protein>
<accession>A0A1T5PBY4</accession>
<dbReference type="EMBL" id="FUZZ01000006">
    <property type="protein sequence ID" value="SKD10264.1"/>
    <property type="molecule type" value="Genomic_DNA"/>
</dbReference>
<name>A0A1T5PBY4_9BACT</name>
<evidence type="ECO:0000313" key="2">
    <source>
        <dbReference type="EMBL" id="SKD10264.1"/>
    </source>
</evidence>
<gene>
    <name evidence="2" type="ORF">SAMN05660461_6171</name>
</gene>
<proteinExistence type="predicted"/>
<sequence>MATSYPDYQQLVMRAYERKKANNTLPHGLMYLTPAKLKEECVKKCTTDVNRRDEKIIRDFCGDLNKGRSCHAIMQRCDTDKFRPLVNYLKEKTENTDEKNIELLAWLIDFAGRPWEIGKTVTGDDEESGAPALNEVNPVTDSPATLPAMESDKPTGNPVIPEIPGMLTLMGSSKGKESGGVKTAETVNQKKISGRSAKTLAAAVMLSLALGTGGMWWWKDKTGPGGNCMYWHEDHYEPVACNQKIPNARVIALDTMKLKNFRKITRPDTITYQALGKVWYSKINGKFEYYTYGGEHPVVFDHQLKPITIYIIDKYILTGMITK</sequence>
<reference evidence="2 3" key="1">
    <citation type="submission" date="2017-02" db="EMBL/GenBank/DDBJ databases">
        <authorList>
            <person name="Peterson S.W."/>
        </authorList>
    </citation>
    <scope>NUCLEOTIDE SEQUENCE [LARGE SCALE GENOMIC DNA]</scope>
    <source>
        <strain evidence="2 3">DSM 18108</strain>
    </source>
</reference>
<feature type="region of interest" description="Disordered" evidence="1">
    <location>
        <begin position="121"/>
        <end position="141"/>
    </location>
</feature>
<evidence type="ECO:0000256" key="1">
    <source>
        <dbReference type="SAM" id="MobiDB-lite"/>
    </source>
</evidence>
<dbReference type="RefSeq" id="WP_143313754.1">
    <property type="nucleotide sequence ID" value="NZ_FUZZ01000006.1"/>
</dbReference>
<dbReference type="Proteomes" id="UP000190166">
    <property type="component" value="Unassembled WGS sequence"/>
</dbReference>
<dbReference type="AlphaFoldDB" id="A0A1T5PBY4"/>
<dbReference type="STRING" id="393003.SAMN05660461_6171"/>
<evidence type="ECO:0000313" key="3">
    <source>
        <dbReference type="Proteomes" id="UP000190166"/>
    </source>
</evidence>
<organism evidence="2 3">
    <name type="scientific">Chitinophaga ginsengisegetis</name>
    <dbReference type="NCBI Taxonomy" id="393003"/>
    <lineage>
        <taxon>Bacteria</taxon>
        <taxon>Pseudomonadati</taxon>
        <taxon>Bacteroidota</taxon>
        <taxon>Chitinophagia</taxon>
        <taxon>Chitinophagales</taxon>
        <taxon>Chitinophagaceae</taxon>
        <taxon>Chitinophaga</taxon>
    </lineage>
</organism>